<evidence type="ECO:0000256" key="2">
    <source>
        <dbReference type="ARBA" id="ARBA00009549"/>
    </source>
</evidence>
<dbReference type="GO" id="GO:0090307">
    <property type="term" value="P:mitotic spindle assembly"/>
    <property type="evidence" value="ECO:0007669"/>
    <property type="project" value="TreeGrafter"/>
</dbReference>
<sequence>MPSKPYSNNDAKINIASAFELHGHFDEIYADLHSPETEHTWQKIERALLHIQAITRGGATKFPEFVSLLKQYATPINNSLLSERTKLSGTAGDLLNSIAPRLAERFEGLVAVFVPTLLLICARTNKVAVKRAEKSLHFVVKHCRPPSVVAYLKEAIKDKGQGLRAVAAGTLVLVLEHTEKERLARRVGDIEACIKSGATDSNPEVRQTTKRLFELYVAIWPERVEGFTKPMTPTIRRYLSLPKTGALHVEVPPMTSSAAVAAPSARPSSHAATSHPNRHEEVPMSAAHASQSSRNAPAYNFFPDLKKSSSSSSTATTSSTAARMPTASGFSVNDATYVKRGLFAEQIAAARNARLARVPSFNFDDVAKSSSETAPLPTMKRQPSFEQLRSHGAAAAAAPPHPGATFRVPRFDVVPSRSDSDGGRPRSGHGDINANAPAFAAASGLHGKSALLAAYKQAFVGDVPSAAKQPSSSRERHHRDRSEKSSKHSDKRREKTATVRFEPESEGKENENRHASGASDEIRRSRSAPQIAIQSDAGIGESEERVATPTDADREQKSSKMRHTDEAVQKLASRRAAEYVDSDEDEDERPSTPPERMLHAQTPRTGVKASRVPAQRVAMPSAAKVSAMRVAVPTPSAKIAASRVVNTSESVESSPVPKARAEPRTPRALPAEAEAAPMPAPAAAEESQAEDEDVIVAAEEKEAPKSKEDSKEQQTVVTKPATSAAQMTTKQAAKPAPTKAAPSASLAAKARLEARTAKPTTTTTAVESKNVVSRTATTIVSKPAIVRKPMTSSAATAKPAVKPVAPAVSSAKTTRPAPTVKPSAATSAATARAKLAASSKPTTTTAPSATLAAAKKAEAPSVARTSRLTASTASTRNKIVPAASVKKFQPTKPSSLVPARQKSSIAASLNAKSKLVGAQSAATDKANAVRKASATMAARIEKHRRTSAAGAPPLPTTAPGVPAEPVVAEAVVKPVEAAEIVNATGPAAGAELTVVDKEAEVRVETSQPEEIEAIANRTEDEVGAEAVVATGETTVDPVEEAATDVVQPLEPTTEEEAPATFDEEVSLADPHTEAVQQENRVDADEVSSTRDVEVVAEIKEGQAQSKIVEQVSCAVTPIKMPFKAENATPAKVRTPLGSKDTNLPKATPVGNVTMDKSASPISSVHLRTDTRSTPAPSPLRRLATPKAALRLPRYESESSFEELEDEMDEVVQLQFHARPIAQKATLQQSRAAKLHKVVLANRQLVLGVDSSDDASMMEANENDETVLLEEQVA</sequence>
<keyword evidence="5" id="KW-0131">Cell cycle</keyword>
<proteinExistence type="inferred from homology"/>
<keyword evidence="3" id="KW-0132">Cell division</keyword>
<evidence type="ECO:0000256" key="3">
    <source>
        <dbReference type="ARBA" id="ARBA00022618"/>
    </source>
</evidence>
<protein>
    <recommendedName>
        <fullName evidence="7">CLASP N-terminal domain-containing protein</fullName>
    </recommendedName>
</protein>
<evidence type="ECO:0000313" key="9">
    <source>
        <dbReference type="Proteomes" id="UP000324022"/>
    </source>
</evidence>
<dbReference type="InterPro" id="IPR016024">
    <property type="entry name" value="ARM-type_fold"/>
</dbReference>
<keyword evidence="9" id="KW-1185">Reference proteome</keyword>
<evidence type="ECO:0000256" key="6">
    <source>
        <dbReference type="SAM" id="MobiDB-lite"/>
    </source>
</evidence>
<dbReference type="PANTHER" id="PTHR21567:SF60">
    <property type="entry name" value="CLASP N-TERMINAL DOMAIN-CONTAINING PROTEIN"/>
    <property type="match status" value="1"/>
</dbReference>
<dbReference type="Proteomes" id="UP000324022">
    <property type="component" value="Unassembled WGS sequence"/>
</dbReference>
<evidence type="ECO:0000256" key="5">
    <source>
        <dbReference type="ARBA" id="ARBA00022776"/>
    </source>
</evidence>
<comment type="similarity">
    <text evidence="2">Belongs to the CLASP family.</text>
</comment>
<dbReference type="EMBL" id="OOIN01000043">
    <property type="protein sequence ID" value="SPO32183.1"/>
    <property type="molecule type" value="Genomic_DNA"/>
</dbReference>
<feature type="compositionally biased region" description="Basic and acidic residues" evidence="6">
    <location>
        <begin position="542"/>
        <end position="568"/>
    </location>
</feature>
<feature type="compositionally biased region" description="Low complexity" evidence="6">
    <location>
        <begin position="258"/>
        <end position="275"/>
    </location>
</feature>
<feature type="compositionally biased region" description="Basic and acidic residues" evidence="6">
    <location>
        <begin position="480"/>
        <end position="524"/>
    </location>
</feature>
<evidence type="ECO:0000313" key="8">
    <source>
        <dbReference type="EMBL" id="SPO32183.1"/>
    </source>
</evidence>
<feature type="compositionally biased region" description="Low complexity" evidence="6">
    <location>
        <begin position="666"/>
        <end position="686"/>
    </location>
</feature>
<gene>
    <name evidence="8" type="ORF">UTRI_02740</name>
</gene>
<evidence type="ECO:0000256" key="4">
    <source>
        <dbReference type="ARBA" id="ARBA00022701"/>
    </source>
</evidence>
<feature type="region of interest" description="Disordered" evidence="6">
    <location>
        <begin position="464"/>
        <end position="769"/>
    </location>
</feature>
<feature type="region of interest" description="Disordered" evidence="6">
    <location>
        <begin position="258"/>
        <end position="323"/>
    </location>
</feature>
<keyword evidence="5" id="KW-0498">Mitosis</keyword>
<feature type="compositionally biased region" description="Basic and acidic residues" evidence="6">
    <location>
        <begin position="698"/>
        <end position="712"/>
    </location>
</feature>
<dbReference type="GO" id="GO:0008017">
    <property type="term" value="F:microtubule binding"/>
    <property type="evidence" value="ECO:0007669"/>
    <property type="project" value="TreeGrafter"/>
</dbReference>
<dbReference type="SUPFAM" id="SSF48371">
    <property type="entry name" value="ARM repeat"/>
    <property type="match status" value="1"/>
</dbReference>
<dbReference type="GO" id="GO:0005881">
    <property type="term" value="C:cytoplasmic microtubule"/>
    <property type="evidence" value="ECO:0007669"/>
    <property type="project" value="TreeGrafter"/>
</dbReference>
<feature type="compositionally biased region" description="Polar residues" evidence="6">
    <location>
        <begin position="713"/>
        <end position="727"/>
    </location>
</feature>
<feature type="compositionally biased region" description="Polar residues" evidence="6">
    <location>
        <begin position="644"/>
        <end position="653"/>
    </location>
</feature>
<evidence type="ECO:0000256" key="1">
    <source>
        <dbReference type="ARBA" id="ARBA00004186"/>
    </source>
</evidence>
<dbReference type="InterPro" id="IPR011989">
    <property type="entry name" value="ARM-like"/>
</dbReference>
<feature type="compositionally biased region" description="Low complexity" evidence="6">
    <location>
        <begin position="791"/>
        <end position="876"/>
    </location>
</feature>
<dbReference type="Pfam" id="PF12348">
    <property type="entry name" value="CLASP_N"/>
    <property type="match status" value="1"/>
</dbReference>
<organism evidence="8 9">
    <name type="scientific">Ustilago trichophora</name>
    <dbReference type="NCBI Taxonomy" id="86804"/>
    <lineage>
        <taxon>Eukaryota</taxon>
        <taxon>Fungi</taxon>
        <taxon>Dikarya</taxon>
        <taxon>Basidiomycota</taxon>
        <taxon>Ustilaginomycotina</taxon>
        <taxon>Ustilaginomycetes</taxon>
        <taxon>Ustilaginales</taxon>
        <taxon>Ustilaginaceae</taxon>
        <taxon>Ustilago</taxon>
    </lineage>
</organism>
<feature type="region of interest" description="Disordered" evidence="6">
    <location>
        <begin position="368"/>
        <end position="432"/>
    </location>
</feature>
<accession>A0A5C3ENL2</accession>
<name>A0A5C3ENL2_9BASI</name>
<dbReference type="InterPro" id="IPR024395">
    <property type="entry name" value="CLASP_N_dom"/>
</dbReference>
<dbReference type="PANTHER" id="PTHR21567">
    <property type="entry name" value="CLASP"/>
    <property type="match status" value="1"/>
</dbReference>
<feature type="region of interest" description="Disordered" evidence="6">
    <location>
        <begin position="1132"/>
        <end position="1156"/>
    </location>
</feature>
<feature type="domain" description="CLASP N-terminal" evidence="7">
    <location>
        <begin position="23"/>
        <end position="239"/>
    </location>
</feature>
<keyword evidence="4" id="KW-0493">Microtubule</keyword>
<reference evidence="8 9" key="1">
    <citation type="submission" date="2018-03" db="EMBL/GenBank/DDBJ databases">
        <authorList>
            <person name="Guldener U."/>
        </authorList>
    </citation>
    <scope>NUCLEOTIDE SEQUENCE [LARGE SCALE GENOMIC DNA]</scope>
    <source>
        <strain evidence="8 9">NBRC100155</strain>
    </source>
</reference>
<dbReference type="GO" id="GO:0051301">
    <property type="term" value="P:cell division"/>
    <property type="evidence" value="ECO:0007669"/>
    <property type="project" value="UniProtKB-KW"/>
</dbReference>
<feature type="compositionally biased region" description="Low complexity" evidence="6">
    <location>
        <begin position="728"/>
        <end position="749"/>
    </location>
</feature>
<dbReference type="GO" id="GO:0005815">
    <property type="term" value="C:microtubule organizing center"/>
    <property type="evidence" value="ECO:0007669"/>
    <property type="project" value="TreeGrafter"/>
</dbReference>
<dbReference type="Gene3D" id="1.25.10.10">
    <property type="entry name" value="Leucine-rich Repeat Variant"/>
    <property type="match status" value="1"/>
</dbReference>
<feature type="compositionally biased region" description="Low complexity" evidence="6">
    <location>
        <begin position="308"/>
        <end position="322"/>
    </location>
</feature>
<comment type="subcellular location">
    <subcellularLocation>
        <location evidence="1">Cytoplasm</location>
        <location evidence="1">Cytoskeleton</location>
        <location evidence="1">Spindle</location>
    </subcellularLocation>
</comment>
<evidence type="ECO:0000259" key="7">
    <source>
        <dbReference type="Pfam" id="PF12348"/>
    </source>
</evidence>
<dbReference type="OrthoDB" id="46159at2759"/>
<feature type="region of interest" description="Disordered" evidence="6">
    <location>
        <begin position="787"/>
        <end position="877"/>
    </location>
</feature>
<dbReference type="AlphaFoldDB" id="A0A5C3ENL2"/>
<dbReference type="GO" id="GO:0005876">
    <property type="term" value="C:spindle microtubule"/>
    <property type="evidence" value="ECO:0007669"/>
    <property type="project" value="TreeGrafter"/>
</dbReference>
<dbReference type="GO" id="GO:1990023">
    <property type="term" value="C:mitotic spindle midzone"/>
    <property type="evidence" value="ECO:0007669"/>
    <property type="project" value="TreeGrafter"/>
</dbReference>